<accession>A0AAV0KSQ1</accession>
<protein>
    <submittedName>
        <fullName evidence="1">Uncharacterized protein</fullName>
    </submittedName>
</protein>
<feature type="non-terminal residue" evidence="1">
    <location>
        <position position="1"/>
    </location>
</feature>
<evidence type="ECO:0000313" key="1">
    <source>
        <dbReference type="EMBL" id="CAI0425197.1"/>
    </source>
</evidence>
<organism evidence="1 2">
    <name type="scientific">Linum tenue</name>
    <dbReference type="NCBI Taxonomy" id="586396"/>
    <lineage>
        <taxon>Eukaryota</taxon>
        <taxon>Viridiplantae</taxon>
        <taxon>Streptophyta</taxon>
        <taxon>Embryophyta</taxon>
        <taxon>Tracheophyta</taxon>
        <taxon>Spermatophyta</taxon>
        <taxon>Magnoliopsida</taxon>
        <taxon>eudicotyledons</taxon>
        <taxon>Gunneridae</taxon>
        <taxon>Pentapetalae</taxon>
        <taxon>rosids</taxon>
        <taxon>fabids</taxon>
        <taxon>Malpighiales</taxon>
        <taxon>Linaceae</taxon>
        <taxon>Linum</taxon>
    </lineage>
</organism>
<dbReference type="AlphaFoldDB" id="A0AAV0KSQ1"/>
<keyword evidence="2" id="KW-1185">Reference proteome</keyword>
<sequence>KFHTRYPPSPSHDPLFHLPSLSRLFPTVENPSRVRLPPRLYETPPVCATDRCSSSSFSLSLVQSSPANWECPMTMHPLSLGGLKWWRG</sequence>
<name>A0AAV0KSQ1_9ROSI</name>
<proteinExistence type="predicted"/>
<dbReference type="Proteomes" id="UP001154282">
    <property type="component" value="Unassembled WGS sequence"/>
</dbReference>
<gene>
    <name evidence="1" type="ORF">LITE_LOCUS20276</name>
</gene>
<dbReference type="EMBL" id="CAMGYJ010000005">
    <property type="protein sequence ID" value="CAI0425197.1"/>
    <property type="molecule type" value="Genomic_DNA"/>
</dbReference>
<evidence type="ECO:0000313" key="2">
    <source>
        <dbReference type="Proteomes" id="UP001154282"/>
    </source>
</evidence>
<comment type="caution">
    <text evidence="1">The sequence shown here is derived from an EMBL/GenBank/DDBJ whole genome shotgun (WGS) entry which is preliminary data.</text>
</comment>
<reference evidence="1" key="1">
    <citation type="submission" date="2022-08" db="EMBL/GenBank/DDBJ databases">
        <authorList>
            <person name="Gutierrez-Valencia J."/>
        </authorList>
    </citation>
    <scope>NUCLEOTIDE SEQUENCE</scope>
</reference>